<comment type="similarity">
    <text evidence="2">Belongs to the protein kinase superfamily. Ser/Thr protein kinase family.</text>
</comment>
<dbReference type="InterPro" id="IPR017441">
    <property type="entry name" value="Protein_kinase_ATP_BS"/>
</dbReference>
<dbReference type="SUPFAM" id="SSF52047">
    <property type="entry name" value="RNI-like"/>
    <property type="match status" value="1"/>
</dbReference>
<evidence type="ECO:0000256" key="7">
    <source>
        <dbReference type="ARBA" id="ARBA00022692"/>
    </source>
</evidence>
<evidence type="ECO:0000256" key="1">
    <source>
        <dbReference type="ARBA" id="ARBA00004370"/>
    </source>
</evidence>
<dbReference type="Proteomes" id="UP001318860">
    <property type="component" value="Unassembled WGS sequence"/>
</dbReference>
<dbReference type="InterPro" id="IPR008271">
    <property type="entry name" value="Ser/Thr_kinase_AS"/>
</dbReference>
<organism evidence="19 20">
    <name type="scientific">Rehmannia glutinosa</name>
    <name type="common">Chinese foxglove</name>
    <dbReference type="NCBI Taxonomy" id="99300"/>
    <lineage>
        <taxon>Eukaryota</taxon>
        <taxon>Viridiplantae</taxon>
        <taxon>Streptophyta</taxon>
        <taxon>Embryophyta</taxon>
        <taxon>Tracheophyta</taxon>
        <taxon>Spermatophyta</taxon>
        <taxon>Magnoliopsida</taxon>
        <taxon>eudicotyledons</taxon>
        <taxon>Gunneridae</taxon>
        <taxon>Pentapetalae</taxon>
        <taxon>asterids</taxon>
        <taxon>lamiids</taxon>
        <taxon>Lamiales</taxon>
        <taxon>Orobanchaceae</taxon>
        <taxon>Rehmannieae</taxon>
        <taxon>Rehmannia</taxon>
    </lineage>
</organism>
<dbReference type="Pfam" id="PF00560">
    <property type="entry name" value="LRR_1"/>
    <property type="match status" value="5"/>
</dbReference>
<protein>
    <recommendedName>
        <fullName evidence="3">non-specific serine/threonine protein kinase</fullName>
        <ecNumber evidence="3">2.7.11.1</ecNumber>
    </recommendedName>
</protein>
<dbReference type="PANTHER" id="PTHR48005">
    <property type="entry name" value="LEUCINE RICH REPEAT KINASE 2"/>
    <property type="match status" value="1"/>
</dbReference>
<dbReference type="Gene3D" id="3.80.10.10">
    <property type="entry name" value="Ribonuclease Inhibitor"/>
    <property type="match status" value="4"/>
</dbReference>
<evidence type="ECO:0000256" key="12">
    <source>
        <dbReference type="ARBA" id="ARBA00022989"/>
    </source>
</evidence>
<evidence type="ECO:0000256" key="8">
    <source>
        <dbReference type="ARBA" id="ARBA00022737"/>
    </source>
</evidence>
<evidence type="ECO:0000313" key="20">
    <source>
        <dbReference type="Proteomes" id="UP001318860"/>
    </source>
</evidence>
<dbReference type="Pfam" id="PF00069">
    <property type="entry name" value="Pkinase"/>
    <property type="match status" value="1"/>
</dbReference>
<keyword evidence="11 16" id="KW-0067">ATP-binding</keyword>
<reference evidence="19 20" key="1">
    <citation type="journal article" date="2021" name="Comput. Struct. Biotechnol. J.">
        <title>De novo genome assembly of the potent medicinal plant Rehmannia glutinosa using nanopore technology.</title>
        <authorList>
            <person name="Ma L."/>
            <person name="Dong C."/>
            <person name="Song C."/>
            <person name="Wang X."/>
            <person name="Zheng X."/>
            <person name="Niu Y."/>
            <person name="Chen S."/>
            <person name="Feng W."/>
        </authorList>
    </citation>
    <scope>NUCLEOTIDE SEQUENCE [LARGE SCALE GENOMIC DNA]</scope>
    <source>
        <strain evidence="19">DH-2019</strain>
    </source>
</reference>
<dbReference type="PROSITE" id="PS00107">
    <property type="entry name" value="PROTEIN_KINASE_ATP"/>
    <property type="match status" value="1"/>
</dbReference>
<feature type="domain" description="Protein kinase" evidence="18">
    <location>
        <begin position="928"/>
        <end position="1207"/>
    </location>
</feature>
<dbReference type="Gene3D" id="3.30.200.20">
    <property type="entry name" value="Phosphorylase Kinase, domain 1"/>
    <property type="match status" value="1"/>
</dbReference>
<evidence type="ECO:0000256" key="2">
    <source>
        <dbReference type="ARBA" id="ARBA00008684"/>
    </source>
</evidence>
<keyword evidence="13 17" id="KW-0472">Membrane</keyword>
<dbReference type="InterPro" id="IPR032675">
    <property type="entry name" value="LRR_dom_sf"/>
</dbReference>
<evidence type="ECO:0000256" key="13">
    <source>
        <dbReference type="ARBA" id="ARBA00023136"/>
    </source>
</evidence>
<dbReference type="InterPro" id="IPR011009">
    <property type="entry name" value="Kinase-like_dom_sf"/>
</dbReference>
<keyword evidence="9 16" id="KW-0547">Nucleotide-binding</keyword>
<dbReference type="InterPro" id="IPR051420">
    <property type="entry name" value="Ser_Thr_Kinases_DiverseReg"/>
</dbReference>
<dbReference type="InterPro" id="IPR001611">
    <property type="entry name" value="Leu-rich_rpt"/>
</dbReference>
<gene>
    <name evidence="19" type="ORF">DH2020_014557</name>
</gene>
<evidence type="ECO:0000256" key="15">
    <source>
        <dbReference type="ARBA" id="ARBA00048679"/>
    </source>
</evidence>
<sequence>MTSYRSGQLDTHLIGGTGEPRVLIRKALFYLSLEVGQLSADPGAIAGLFHNESSQMPLAYLSNEELAETTIMVTTAQMVTNISTDQSVLLSLKSHITNLEPSHILSKNWSDSASVCDWIGVTCGSRHQRVTALDISMMGLRGTLRPELGNLSFLVSLNLSRNLFHGNLPQDFARLRRLRFIDLSFNTLSGDVPSWFGFLHGLQLLYLRNNSFTGFIPQELSNMSKLEALDLSYNSIQGNIPQEIGNLFNLKMFTLRYNRLAGSVPLALYNISSIERFDLTGNSFHGNIPDSICHGTFPSLEGLYLAANDFDGEIPANLSKCSKLRILSLSYNRFSGSMPREFGNLRQLQILYLGDNNFTGEIPEELGNITTLREIDLPGNNFTGSIPASIFNISSLQYINIAQSSLTGTLPANMCSNLNQLAEIYLHDNNVGGHIPTRLHECSALRALGLSGNNFIGTIPREIGNATLLQLLHLTNNKLTGVIPKEIGNLYNLEEFLLDGNNISGSIPTSLLNISTLRILSVAENRLTGYVPPDLGYGLPNIEVIQFFGNNLSASQDMSFITSLMYCRNLRGLNIGGNPLNGVLPPSIGNLSALQSLYAYNCGLKGSIPDEIGNLTNLMALSLWGNHLTGPFPKTLANLGNLQGLFLSLNKINATIPSSICALQNLNTLVLNVNEIYGEIPACIGNITALRTLYLDSNKLDSTIPLSLWHITDILQLNLSSNSLVGSLSPDIGNLRAVDFIDLSMNKLSGTIPSSIGDLQVLRSLSLAYNTLEGPIPELIAEMVNLEIIDLSHNTLSGSIPGSFEKLSHLKDFNVSYNNLNGEIPSGGPFKNFTRESFMFNIGLCGDARYQVPPCRKTTSARPKRKTKKLRVIFICVGASVLVLVMILAYGVTRFGRRKSVPRILNLEPDIAPSRVSYYELVEATNGYNESNLLGSGSFGSVYKGTLRNGKVVAVKVFHSQSEDAFKSFERECQVLKNLRHRNLCKVVASCSNQDFKALILDYMPNGSLEKWLYSDDIFLDIIQRISIMIDVASALQYLHHGQTTPVVHCDLKPSNVLLDENMVARLCDFGVAKLLGDAGNSTQTMTLATFGYIAPEFGLDGRVSMRCDVYSYGIMLMEVFTRVKPNDESFVKDLSLRRWVQDSMSDIVQIIDANLLRTEDEWSSTKMDCLHSIMELALNCSLESPHERISIKDVTASLKKIKDRLIAY</sequence>
<keyword evidence="20" id="KW-1185">Reference proteome</keyword>
<dbReference type="SUPFAM" id="SSF56112">
    <property type="entry name" value="Protein kinase-like (PK-like)"/>
    <property type="match status" value="1"/>
</dbReference>
<evidence type="ECO:0000259" key="18">
    <source>
        <dbReference type="PROSITE" id="PS50011"/>
    </source>
</evidence>
<evidence type="ECO:0000256" key="17">
    <source>
        <dbReference type="SAM" id="Phobius"/>
    </source>
</evidence>
<dbReference type="Pfam" id="PF08263">
    <property type="entry name" value="LRRNT_2"/>
    <property type="match status" value="1"/>
</dbReference>
<dbReference type="Pfam" id="PF13855">
    <property type="entry name" value="LRR_8"/>
    <property type="match status" value="5"/>
</dbReference>
<dbReference type="EC" id="2.7.11.1" evidence="3"/>
<dbReference type="PROSITE" id="PS00108">
    <property type="entry name" value="PROTEIN_KINASE_ST"/>
    <property type="match status" value="1"/>
</dbReference>
<evidence type="ECO:0000256" key="9">
    <source>
        <dbReference type="ARBA" id="ARBA00022741"/>
    </source>
</evidence>
<evidence type="ECO:0000256" key="5">
    <source>
        <dbReference type="ARBA" id="ARBA00022614"/>
    </source>
</evidence>
<dbReference type="SMART" id="SM00369">
    <property type="entry name" value="LRR_TYP"/>
    <property type="match status" value="12"/>
</dbReference>
<evidence type="ECO:0000256" key="6">
    <source>
        <dbReference type="ARBA" id="ARBA00022679"/>
    </source>
</evidence>
<keyword evidence="8" id="KW-0677">Repeat</keyword>
<name>A0ABR0WWR8_REHGL</name>
<dbReference type="EMBL" id="JABTTQ020000007">
    <property type="protein sequence ID" value="KAK6151922.1"/>
    <property type="molecule type" value="Genomic_DNA"/>
</dbReference>
<feature type="transmembrane region" description="Helical" evidence="17">
    <location>
        <begin position="872"/>
        <end position="893"/>
    </location>
</feature>
<comment type="caution">
    <text evidence="19">The sequence shown here is derived from an EMBL/GenBank/DDBJ whole genome shotgun (WGS) entry which is preliminary data.</text>
</comment>
<comment type="catalytic activity">
    <reaction evidence="14">
        <text>L-threonyl-[protein] + ATP = O-phospho-L-threonyl-[protein] + ADP + H(+)</text>
        <dbReference type="Rhea" id="RHEA:46608"/>
        <dbReference type="Rhea" id="RHEA-COMP:11060"/>
        <dbReference type="Rhea" id="RHEA-COMP:11605"/>
        <dbReference type="ChEBI" id="CHEBI:15378"/>
        <dbReference type="ChEBI" id="CHEBI:30013"/>
        <dbReference type="ChEBI" id="CHEBI:30616"/>
        <dbReference type="ChEBI" id="CHEBI:61977"/>
        <dbReference type="ChEBI" id="CHEBI:456216"/>
        <dbReference type="EC" id="2.7.11.1"/>
    </reaction>
</comment>
<proteinExistence type="inferred from homology"/>
<keyword evidence="12 17" id="KW-1133">Transmembrane helix</keyword>
<evidence type="ECO:0000256" key="16">
    <source>
        <dbReference type="PROSITE-ProRule" id="PRU10141"/>
    </source>
</evidence>
<keyword evidence="5" id="KW-0433">Leucine-rich repeat</keyword>
<dbReference type="InterPro" id="IPR003591">
    <property type="entry name" value="Leu-rich_rpt_typical-subtyp"/>
</dbReference>
<dbReference type="SUPFAM" id="SSF52058">
    <property type="entry name" value="L domain-like"/>
    <property type="match status" value="2"/>
</dbReference>
<dbReference type="PANTHER" id="PTHR48005:SF57">
    <property type="entry name" value="RECEPTOR KINASE-LIKE PROTEIN XA21"/>
    <property type="match status" value="1"/>
</dbReference>
<evidence type="ECO:0000256" key="3">
    <source>
        <dbReference type="ARBA" id="ARBA00012513"/>
    </source>
</evidence>
<keyword evidence="4" id="KW-0723">Serine/threonine-protein kinase</keyword>
<feature type="binding site" evidence="16">
    <location>
        <position position="956"/>
    </location>
    <ligand>
        <name>ATP</name>
        <dbReference type="ChEBI" id="CHEBI:30616"/>
    </ligand>
</feature>
<evidence type="ECO:0000256" key="10">
    <source>
        <dbReference type="ARBA" id="ARBA00022777"/>
    </source>
</evidence>
<dbReference type="InterPro" id="IPR013210">
    <property type="entry name" value="LRR_N_plant-typ"/>
</dbReference>
<evidence type="ECO:0000256" key="14">
    <source>
        <dbReference type="ARBA" id="ARBA00047899"/>
    </source>
</evidence>
<dbReference type="Gene3D" id="1.10.510.10">
    <property type="entry name" value="Transferase(Phosphotransferase) domain 1"/>
    <property type="match status" value="1"/>
</dbReference>
<evidence type="ECO:0000256" key="11">
    <source>
        <dbReference type="ARBA" id="ARBA00022840"/>
    </source>
</evidence>
<dbReference type="SMART" id="SM00220">
    <property type="entry name" value="S_TKc"/>
    <property type="match status" value="1"/>
</dbReference>
<accession>A0ABR0WWR8</accession>
<evidence type="ECO:0000313" key="19">
    <source>
        <dbReference type="EMBL" id="KAK6151922.1"/>
    </source>
</evidence>
<keyword evidence="6" id="KW-0808">Transferase</keyword>
<comment type="catalytic activity">
    <reaction evidence="15">
        <text>L-seryl-[protein] + ATP = O-phospho-L-seryl-[protein] + ADP + H(+)</text>
        <dbReference type="Rhea" id="RHEA:17989"/>
        <dbReference type="Rhea" id="RHEA-COMP:9863"/>
        <dbReference type="Rhea" id="RHEA-COMP:11604"/>
        <dbReference type="ChEBI" id="CHEBI:15378"/>
        <dbReference type="ChEBI" id="CHEBI:29999"/>
        <dbReference type="ChEBI" id="CHEBI:30616"/>
        <dbReference type="ChEBI" id="CHEBI:83421"/>
        <dbReference type="ChEBI" id="CHEBI:456216"/>
        <dbReference type="EC" id="2.7.11.1"/>
    </reaction>
</comment>
<keyword evidence="7 17" id="KW-0812">Transmembrane</keyword>
<comment type="subcellular location">
    <subcellularLocation>
        <location evidence="1">Membrane</location>
    </subcellularLocation>
</comment>
<evidence type="ECO:0000256" key="4">
    <source>
        <dbReference type="ARBA" id="ARBA00022527"/>
    </source>
</evidence>
<dbReference type="PROSITE" id="PS50011">
    <property type="entry name" value="PROTEIN_KINASE_DOM"/>
    <property type="match status" value="1"/>
</dbReference>
<dbReference type="InterPro" id="IPR000719">
    <property type="entry name" value="Prot_kinase_dom"/>
</dbReference>
<keyword evidence="10" id="KW-0418">Kinase</keyword>